<keyword evidence="3" id="KW-1185">Reference proteome</keyword>
<dbReference type="GO" id="GO:0070939">
    <property type="term" value="C:Dsl1/NZR complex"/>
    <property type="evidence" value="ECO:0007669"/>
    <property type="project" value="TreeGrafter"/>
</dbReference>
<feature type="domain" description="NBAS subunit of NRZ tethering complex C-terminal" evidence="1">
    <location>
        <begin position="407"/>
        <end position="532"/>
    </location>
</feature>
<dbReference type="GO" id="GO:0006890">
    <property type="term" value="P:retrograde vesicle-mediated transport, Golgi to endoplasmic reticulum"/>
    <property type="evidence" value="ECO:0007669"/>
    <property type="project" value="TreeGrafter"/>
</dbReference>
<organism evidence="2 3">
    <name type="scientific">Halocaridina rubra</name>
    <name type="common">Hawaiian red shrimp</name>
    <dbReference type="NCBI Taxonomy" id="373956"/>
    <lineage>
        <taxon>Eukaryota</taxon>
        <taxon>Metazoa</taxon>
        <taxon>Ecdysozoa</taxon>
        <taxon>Arthropoda</taxon>
        <taxon>Crustacea</taxon>
        <taxon>Multicrustacea</taxon>
        <taxon>Malacostraca</taxon>
        <taxon>Eumalacostraca</taxon>
        <taxon>Eucarida</taxon>
        <taxon>Decapoda</taxon>
        <taxon>Pleocyemata</taxon>
        <taxon>Caridea</taxon>
        <taxon>Atyoidea</taxon>
        <taxon>Atyidae</taxon>
        <taxon>Halocaridina</taxon>
    </lineage>
</organism>
<comment type="caution">
    <text evidence="2">The sequence shown here is derived from an EMBL/GenBank/DDBJ whole genome shotgun (WGS) entry which is preliminary data.</text>
</comment>
<dbReference type="GO" id="GO:0000149">
    <property type="term" value="F:SNARE binding"/>
    <property type="evidence" value="ECO:0007669"/>
    <property type="project" value="TreeGrafter"/>
</dbReference>
<dbReference type="InterPro" id="IPR054751">
    <property type="entry name" value="NBAS_C"/>
</dbReference>
<evidence type="ECO:0000259" key="1">
    <source>
        <dbReference type="Pfam" id="PF22913"/>
    </source>
</evidence>
<dbReference type="PANTHER" id="PTHR15922:SF2">
    <property type="entry name" value="NBAS SUBUNIT OF NRZ TETHERING COMPLEX"/>
    <property type="match status" value="1"/>
</dbReference>
<proteinExistence type="predicted"/>
<evidence type="ECO:0000313" key="2">
    <source>
        <dbReference type="EMBL" id="KAK7075570.1"/>
    </source>
</evidence>
<dbReference type="Proteomes" id="UP001381693">
    <property type="component" value="Unassembled WGS sequence"/>
</dbReference>
<dbReference type="EMBL" id="JAXCGZ010010397">
    <property type="protein sequence ID" value="KAK7075570.1"/>
    <property type="molecule type" value="Genomic_DNA"/>
</dbReference>
<dbReference type="Pfam" id="PF22913">
    <property type="entry name" value="NBAS_11th"/>
    <property type="match status" value="1"/>
</dbReference>
<sequence length="786" mass="88655">MTQYYYALQIYTSLYPWTKPCIAPVLLHNPLDVIECVSKLIDKQIYDTQNPEILRFIEFFKSSRELVADYVQGQALQRLGTGVDIDRFLSDSSYKEDTVLGLAMTLDSEVLDLAITLAHKYDVSLWQVYMTHLQHLFDSEITTAQVRKHIEERKILKTLGKEPKDFVARMEQNVYLTVNGCDHERLLLYYSLIEQCGEKQDSQMATSHIKLLKKLKGSAKDLNYKMLLKPDSDILALLRPVLTADNVKSLAKVAKSVPCKEGDGIEQSTVYCAWAQKYFFNPPSDKKPRTSSDWIHRYELCGEYMQKMNAEDVLKFVSQLVLSGEGSQSVPLEARMEITQKVVVFCQEQKKQKEGDETNVWEETAMKVERWGTHLGLLRSSTFQKLHSSNDPLLKQYANRFALTGSSQGPLRELACSVLLEKSGLDALQEILSVYPEDSVTTPEDVIMDTLRQLVAHWKREKTEVQVTAKGRDLLVILDHILGEVEKYINGGGDLLSEEEVLDELRTLCEDANVSLQLRVDVLTVAGKHLSMSEEDFQLGRVMRTGGIVGDEWPNVNISVQPDQLASAASRASLLNNLLTETSSLSQVEAMITLLNLWPPFCPEEYENLSTNPWMMIFTKALEILSTNPAAGMEVIWEAAQVAVKQNQLPGESIALLVRKLQALGRSALKFCFKMALLSEDEEVHIVVLNVLRDIEEITEADYDNYLLECIIAKNLVADVLPTHLYGPLVSYLIEAAKKPSVSSAIQQLQRAGYHQEAASLASTQSSIPKLLQNVSSMLKTYKKWL</sequence>
<gene>
    <name evidence="2" type="ORF">SK128_017560</name>
</gene>
<name>A0AAN8X078_HALRR</name>
<dbReference type="PANTHER" id="PTHR15922">
    <property type="entry name" value="NEUROBLASTOMA-AMPLIFIED SEQUENCE"/>
    <property type="match status" value="1"/>
</dbReference>
<reference evidence="2 3" key="1">
    <citation type="submission" date="2023-11" db="EMBL/GenBank/DDBJ databases">
        <title>Halocaridina rubra genome assembly.</title>
        <authorList>
            <person name="Smith C."/>
        </authorList>
    </citation>
    <scope>NUCLEOTIDE SEQUENCE [LARGE SCALE GENOMIC DNA]</scope>
    <source>
        <strain evidence="2">EP-1</strain>
        <tissue evidence="2">Whole</tissue>
    </source>
</reference>
<evidence type="ECO:0000313" key="3">
    <source>
        <dbReference type="Proteomes" id="UP001381693"/>
    </source>
</evidence>
<accession>A0AAN8X078</accession>
<protein>
    <recommendedName>
        <fullName evidence="1">NBAS subunit of NRZ tethering complex C-terminal domain-containing protein</fullName>
    </recommendedName>
</protein>
<dbReference type="AlphaFoldDB" id="A0AAN8X078"/>